<dbReference type="KEGG" id="ttf:THTE_3503"/>
<reference evidence="2 3" key="1">
    <citation type="journal article" name="Front. Microbiol.">
        <title>Sugar Metabolism of the First Thermophilic Planctomycete Thermogutta terrifontis: Comparative Genomic and Transcriptomic Approaches.</title>
        <authorList>
            <person name="Elcheninov A.G."/>
            <person name="Menzel P."/>
            <person name="Gudbergsdottir S.R."/>
            <person name="Slesarev A.I."/>
            <person name="Kadnikov V.V."/>
            <person name="Krogh A."/>
            <person name="Bonch-Osmolovskaya E.A."/>
            <person name="Peng X."/>
            <person name="Kublanov I.V."/>
        </authorList>
    </citation>
    <scope>NUCLEOTIDE SEQUENCE [LARGE SCALE GENOMIC DNA]</scope>
    <source>
        <strain evidence="2 3">R1</strain>
    </source>
</reference>
<organism evidence="2 3">
    <name type="scientific">Thermogutta terrifontis</name>
    <dbReference type="NCBI Taxonomy" id="1331910"/>
    <lineage>
        <taxon>Bacteria</taxon>
        <taxon>Pseudomonadati</taxon>
        <taxon>Planctomycetota</taxon>
        <taxon>Planctomycetia</taxon>
        <taxon>Pirellulales</taxon>
        <taxon>Thermoguttaceae</taxon>
        <taxon>Thermogutta</taxon>
    </lineage>
</organism>
<dbReference type="AlphaFoldDB" id="A0A286RJG5"/>
<keyword evidence="3" id="KW-1185">Reference proteome</keyword>
<feature type="compositionally biased region" description="Polar residues" evidence="1">
    <location>
        <begin position="1"/>
        <end position="13"/>
    </location>
</feature>
<proteinExistence type="predicted"/>
<evidence type="ECO:0000313" key="2">
    <source>
        <dbReference type="EMBL" id="ASV76105.1"/>
    </source>
</evidence>
<evidence type="ECO:0000256" key="1">
    <source>
        <dbReference type="SAM" id="MobiDB-lite"/>
    </source>
</evidence>
<accession>A0A286RJG5</accession>
<evidence type="ECO:0000313" key="3">
    <source>
        <dbReference type="Proteomes" id="UP000215086"/>
    </source>
</evidence>
<dbReference type="EMBL" id="CP018477">
    <property type="protein sequence ID" value="ASV76105.1"/>
    <property type="molecule type" value="Genomic_DNA"/>
</dbReference>
<gene>
    <name evidence="2" type="ORF">THTE_3503</name>
</gene>
<dbReference type="Proteomes" id="UP000215086">
    <property type="component" value="Chromosome"/>
</dbReference>
<protein>
    <submittedName>
        <fullName evidence="2">Uncharacterized protein</fullName>
    </submittedName>
</protein>
<sequence length="57" mass="6351">MSKTTNKNPSRSFLKNRKTESDPRILRNLPTMNLHSVLSGGSLHATAACQDKRLATR</sequence>
<feature type="region of interest" description="Disordered" evidence="1">
    <location>
        <begin position="1"/>
        <end position="26"/>
    </location>
</feature>
<name>A0A286RJG5_9BACT</name>